<dbReference type="AlphaFoldDB" id="A0AAN9ILN4"/>
<evidence type="ECO:0000313" key="3">
    <source>
        <dbReference type="EMBL" id="KAK7281546.1"/>
    </source>
</evidence>
<dbReference type="Gene3D" id="3.30.70.2700">
    <property type="match status" value="1"/>
</dbReference>
<feature type="domain" description="Pyridine nucleotide-disulphide oxidoreductase N-terminal" evidence="1">
    <location>
        <begin position="254"/>
        <end position="311"/>
    </location>
</feature>
<accession>A0AAN9ILN4</accession>
<protein>
    <recommendedName>
        <fullName evidence="5">FAD-binding domain-containing protein</fullName>
    </recommendedName>
</protein>
<evidence type="ECO:0008006" key="5">
    <source>
        <dbReference type="Google" id="ProtNLM"/>
    </source>
</evidence>
<name>A0AAN9ILN4_CROPI</name>
<dbReference type="EMBL" id="JAYWIO010000002">
    <property type="protein sequence ID" value="KAK7281546.1"/>
    <property type="molecule type" value="Genomic_DNA"/>
</dbReference>
<feature type="domain" description="FAD-dependent protein C-terminal" evidence="2">
    <location>
        <begin position="448"/>
        <end position="663"/>
    </location>
</feature>
<proteinExistence type="predicted"/>
<dbReference type="Gene3D" id="3.50.50.60">
    <property type="entry name" value="FAD/NAD(P)-binding domain"/>
    <property type="match status" value="2"/>
</dbReference>
<keyword evidence="4" id="KW-1185">Reference proteome</keyword>
<dbReference type="Pfam" id="PF00070">
    <property type="entry name" value="Pyr_redox"/>
    <property type="match status" value="1"/>
</dbReference>
<comment type="caution">
    <text evidence="3">The sequence shown here is derived from an EMBL/GenBank/DDBJ whole genome shotgun (WGS) entry which is preliminary data.</text>
</comment>
<evidence type="ECO:0000259" key="1">
    <source>
        <dbReference type="Pfam" id="PF00070"/>
    </source>
</evidence>
<evidence type="ECO:0000259" key="2">
    <source>
        <dbReference type="Pfam" id="PF21688"/>
    </source>
</evidence>
<evidence type="ECO:0000313" key="4">
    <source>
        <dbReference type="Proteomes" id="UP001372338"/>
    </source>
</evidence>
<dbReference type="InterPro" id="IPR028348">
    <property type="entry name" value="FAD-binding_protein"/>
</dbReference>
<sequence length="737" mass="81367">MPCQYNGKCENLLSESQTFLRFPSLTMLLLPSTSSSYSNLLTALNFHGPTYRATTVRTTIPCTRNLTLSIFCAKRTGKQRYPSEKKKLRSKHKELLSDSKDKDKFEGTWRLFKLAVPLDQDPGKDFLVISDGLLQEIAKVLKFPVASLLPREAFTIVRKSFDARKKLKEPKFVHTVDMDVKKLLSLEPRTWDFISRLELKVGLVEHLHDRRDFGDLTSIIRDCKETKESVVKVENGRSIFSGELHKIQAARKPKIAVVGSGPSGLFASLVLAEFGADVTLIERGQAVETRGRDIGALVVRRILELESNFCFGEGGAGTWSDGKLVTRIGRNSGSVLAVMKSLVQFGAPKQILIDGKPHLGTDRLVPLLRNFRRHLQDLGVTIKFGTRVDDLLIKDGHVLGVTVSESSDKLRSSSQNMEYDAVILAVGHSARDIYQMLLSHDLVLVPKDFAVGLRIEHPQELINSLQYSELASEVCRGRGKVPVADYKVTNYIDKEEFYGSSSSGLANRSCYSFCMCPGGQVVLTSTNPSEMCINGMSFSRRASRWANAALVVTVSKKDFEAFNYHGPLAGVEFQREFERRAAMMGGGNFTVPVQTATDFLENKLSVTSVPPSSYRLGVKAANLHQLFPIHIIEALQHSLVTFDKELPGFICNDALLHGVETRTSSPVQIPRDVDSYESTSLKGLYPVGEGAGYAGGIISAAVDGMHAGFAVAKRFNLFNGDLDSILGKAQNVGFVKY</sequence>
<dbReference type="PANTHER" id="PTHR42842">
    <property type="entry name" value="FAD/NAD(P)-BINDING OXIDOREDUCTASE"/>
    <property type="match status" value="1"/>
</dbReference>
<dbReference type="PRINTS" id="PR00419">
    <property type="entry name" value="ADXRDTASE"/>
</dbReference>
<gene>
    <name evidence="3" type="ORF">RIF29_09639</name>
</gene>
<dbReference type="Pfam" id="PF21688">
    <property type="entry name" value="FAD-depend_C"/>
    <property type="match status" value="1"/>
</dbReference>
<organism evidence="3 4">
    <name type="scientific">Crotalaria pallida</name>
    <name type="common">Smooth rattlebox</name>
    <name type="synonym">Crotalaria striata</name>
    <dbReference type="NCBI Taxonomy" id="3830"/>
    <lineage>
        <taxon>Eukaryota</taxon>
        <taxon>Viridiplantae</taxon>
        <taxon>Streptophyta</taxon>
        <taxon>Embryophyta</taxon>
        <taxon>Tracheophyta</taxon>
        <taxon>Spermatophyta</taxon>
        <taxon>Magnoliopsida</taxon>
        <taxon>eudicotyledons</taxon>
        <taxon>Gunneridae</taxon>
        <taxon>Pentapetalae</taxon>
        <taxon>rosids</taxon>
        <taxon>fabids</taxon>
        <taxon>Fabales</taxon>
        <taxon>Fabaceae</taxon>
        <taxon>Papilionoideae</taxon>
        <taxon>50 kb inversion clade</taxon>
        <taxon>genistoids sensu lato</taxon>
        <taxon>core genistoids</taxon>
        <taxon>Crotalarieae</taxon>
        <taxon>Crotalaria</taxon>
    </lineage>
</organism>
<dbReference type="SUPFAM" id="SSF51905">
    <property type="entry name" value="FAD/NAD(P)-binding domain"/>
    <property type="match status" value="1"/>
</dbReference>
<dbReference type="InterPro" id="IPR039648">
    <property type="entry name" value="DHPH_N"/>
</dbReference>
<dbReference type="Proteomes" id="UP001372338">
    <property type="component" value="Unassembled WGS sequence"/>
</dbReference>
<dbReference type="PANTHER" id="PTHR42842:SF3">
    <property type="entry name" value="FAD_NAD(P)-BINDING OXIDOREDUCTASE FAMILY PROTEIN"/>
    <property type="match status" value="1"/>
</dbReference>
<dbReference type="InterPro" id="IPR049516">
    <property type="entry name" value="FAD-depend_C"/>
</dbReference>
<reference evidence="3 4" key="1">
    <citation type="submission" date="2024-01" db="EMBL/GenBank/DDBJ databases">
        <title>The genomes of 5 underutilized Papilionoideae crops provide insights into root nodulation and disease resistanc.</title>
        <authorList>
            <person name="Yuan L."/>
        </authorList>
    </citation>
    <scope>NUCLEOTIDE SEQUENCE [LARGE SCALE GENOMIC DNA]</scope>
    <source>
        <strain evidence="3">ZHUSHIDOU_FW_LH</strain>
        <tissue evidence="3">Leaf</tissue>
    </source>
</reference>
<dbReference type="InterPro" id="IPR036188">
    <property type="entry name" value="FAD/NAD-bd_sf"/>
</dbReference>